<dbReference type="Proteomes" id="UP000198853">
    <property type="component" value="Unassembled WGS sequence"/>
</dbReference>
<protein>
    <submittedName>
        <fullName evidence="8">Glycine betaine/proline transport system substrate-binding protein</fullName>
    </submittedName>
</protein>
<feature type="region of interest" description="Disordered" evidence="5">
    <location>
        <begin position="24"/>
        <end position="67"/>
    </location>
</feature>
<sequence>MLKHWKRVVVVAGLSLTLLAVGCGADDDAENPGDEPDDNSEPEEETDDEDVDEDDGDAEAADDYGEEVDYTVVGVDGGAGVMQLTEDAFEDYGLDEWNLQSSSDAAMVQALDNAYENEEPIFITGWTPHWKFQEYDLTMLDDPEYSFGDDESIRTMAREGLEDDHPDAYQIIGNFEWEVPHIEQVMLEIQDGVDEAEAAQNWIDENEELVSEWTDGIDEDAGDGETISLSLVAWDTEIASTNVLAQALESVGYDVETNQVEANFMFASVAEGDADASTAVWSPHTHVHYIEDYEDEYEDLGPNLDEGALHGLTVPSYMDIESIEDLQED</sequence>
<dbReference type="PANTHER" id="PTHR47737:SF1">
    <property type="entry name" value="GLYCINE BETAINE_PROLINE BETAINE TRANSPORT SYSTEM PERMEASE PROTEIN PROW"/>
    <property type="match status" value="1"/>
</dbReference>
<keyword evidence="2" id="KW-0813">Transport</keyword>
<name>A0A1G8LXH9_9BACI</name>
<dbReference type="PROSITE" id="PS51257">
    <property type="entry name" value="PROKAR_LIPOPROTEIN"/>
    <property type="match status" value="1"/>
</dbReference>
<comment type="subcellular location">
    <subcellularLocation>
        <location evidence="1">Cell membrane</location>
    </subcellularLocation>
</comment>
<feature type="domain" description="ABC-type glycine betaine transport system substrate-binding" evidence="7">
    <location>
        <begin position="226"/>
        <end position="327"/>
    </location>
</feature>
<dbReference type="GO" id="GO:0031460">
    <property type="term" value="P:glycine betaine transport"/>
    <property type="evidence" value="ECO:0007669"/>
    <property type="project" value="TreeGrafter"/>
</dbReference>
<dbReference type="GO" id="GO:0015226">
    <property type="term" value="F:carnitine transmembrane transporter activity"/>
    <property type="evidence" value="ECO:0007669"/>
    <property type="project" value="TreeGrafter"/>
</dbReference>
<dbReference type="GO" id="GO:0015871">
    <property type="term" value="P:choline transport"/>
    <property type="evidence" value="ECO:0007669"/>
    <property type="project" value="TreeGrafter"/>
</dbReference>
<keyword evidence="4" id="KW-0472">Membrane</keyword>
<evidence type="ECO:0000256" key="4">
    <source>
        <dbReference type="ARBA" id="ARBA00023136"/>
    </source>
</evidence>
<dbReference type="RefSeq" id="WP_090396997.1">
    <property type="nucleotide sequence ID" value="NZ_FNEN01000003.1"/>
</dbReference>
<keyword evidence="9" id="KW-1185">Reference proteome</keyword>
<dbReference type="Pfam" id="PF04069">
    <property type="entry name" value="OpuAC"/>
    <property type="match status" value="2"/>
</dbReference>
<evidence type="ECO:0000313" key="9">
    <source>
        <dbReference type="Proteomes" id="UP000198853"/>
    </source>
</evidence>
<dbReference type="AlphaFoldDB" id="A0A1G8LXH9"/>
<feature type="chain" id="PRO_5011455568" evidence="6">
    <location>
        <begin position="26"/>
        <end position="329"/>
    </location>
</feature>
<dbReference type="PANTHER" id="PTHR47737">
    <property type="entry name" value="GLYCINE BETAINE/PROLINE BETAINE TRANSPORT SYSTEM PERMEASE PROTEIN PROW"/>
    <property type="match status" value="1"/>
</dbReference>
<dbReference type="EMBL" id="FNEN01000003">
    <property type="protein sequence ID" value="SDI60442.1"/>
    <property type="molecule type" value="Genomic_DNA"/>
</dbReference>
<evidence type="ECO:0000256" key="6">
    <source>
        <dbReference type="SAM" id="SignalP"/>
    </source>
</evidence>
<dbReference type="GO" id="GO:0005275">
    <property type="term" value="F:amine transmembrane transporter activity"/>
    <property type="evidence" value="ECO:0007669"/>
    <property type="project" value="TreeGrafter"/>
</dbReference>
<dbReference type="Gene3D" id="3.40.190.100">
    <property type="entry name" value="Glycine betaine-binding periplasmic protein, domain 2"/>
    <property type="match status" value="1"/>
</dbReference>
<reference evidence="8 9" key="1">
    <citation type="submission" date="2016-10" db="EMBL/GenBank/DDBJ databases">
        <authorList>
            <person name="de Groot N.N."/>
        </authorList>
    </citation>
    <scope>NUCLEOTIDE SEQUENCE [LARGE SCALE GENOMIC DNA]</scope>
    <source>
        <strain evidence="8 9">DSM 21771</strain>
    </source>
</reference>
<feature type="compositionally biased region" description="Acidic residues" evidence="5">
    <location>
        <begin position="25"/>
        <end position="67"/>
    </location>
</feature>
<feature type="domain" description="ABC-type glycine betaine transport system substrate-binding" evidence="7">
    <location>
        <begin position="63"/>
        <end position="205"/>
    </location>
</feature>
<proteinExistence type="predicted"/>
<evidence type="ECO:0000313" key="8">
    <source>
        <dbReference type="EMBL" id="SDI60442.1"/>
    </source>
</evidence>
<evidence type="ECO:0000259" key="7">
    <source>
        <dbReference type="Pfam" id="PF04069"/>
    </source>
</evidence>
<keyword evidence="3" id="KW-1003">Cell membrane</keyword>
<evidence type="ECO:0000256" key="1">
    <source>
        <dbReference type="ARBA" id="ARBA00004236"/>
    </source>
</evidence>
<accession>A0A1G8LXH9</accession>
<organism evidence="8 9">
    <name type="scientific">Natribacillus halophilus</name>
    <dbReference type="NCBI Taxonomy" id="549003"/>
    <lineage>
        <taxon>Bacteria</taxon>
        <taxon>Bacillati</taxon>
        <taxon>Bacillota</taxon>
        <taxon>Bacilli</taxon>
        <taxon>Bacillales</taxon>
        <taxon>Bacillaceae</taxon>
        <taxon>Natribacillus</taxon>
    </lineage>
</organism>
<dbReference type="InterPro" id="IPR007210">
    <property type="entry name" value="ABC_Gly_betaine_transp_sub-bd"/>
</dbReference>
<evidence type="ECO:0000256" key="3">
    <source>
        <dbReference type="ARBA" id="ARBA00022475"/>
    </source>
</evidence>
<dbReference type="SUPFAM" id="SSF53850">
    <property type="entry name" value="Periplasmic binding protein-like II"/>
    <property type="match status" value="2"/>
</dbReference>
<dbReference type="OrthoDB" id="9787902at2"/>
<evidence type="ECO:0000256" key="2">
    <source>
        <dbReference type="ARBA" id="ARBA00022448"/>
    </source>
</evidence>
<dbReference type="Gene3D" id="3.10.105.10">
    <property type="entry name" value="Dipeptide-binding Protein, Domain 3"/>
    <property type="match status" value="1"/>
</dbReference>
<evidence type="ECO:0000256" key="5">
    <source>
        <dbReference type="SAM" id="MobiDB-lite"/>
    </source>
</evidence>
<dbReference type="GO" id="GO:0043190">
    <property type="term" value="C:ATP-binding cassette (ABC) transporter complex"/>
    <property type="evidence" value="ECO:0007669"/>
    <property type="project" value="InterPro"/>
</dbReference>
<feature type="signal peptide" evidence="6">
    <location>
        <begin position="1"/>
        <end position="25"/>
    </location>
</feature>
<keyword evidence="6" id="KW-0732">Signal</keyword>
<gene>
    <name evidence="8" type="ORF">SAMN04488123_103334</name>
</gene>